<evidence type="ECO:0000256" key="2">
    <source>
        <dbReference type="SAM" id="Phobius"/>
    </source>
</evidence>
<dbReference type="Gene3D" id="2.120.10.30">
    <property type="entry name" value="TolB, C-terminal domain"/>
    <property type="match status" value="1"/>
</dbReference>
<feature type="transmembrane region" description="Helical" evidence="2">
    <location>
        <begin position="303"/>
        <end position="324"/>
    </location>
</feature>
<gene>
    <name evidence="3" type="ORF">JOF55_003317</name>
</gene>
<dbReference type="EMBL" id="JAVDXW010000001">
    <property type="protein sequence ID" value="MDR7303136.1"/>
    <property type="molecule type" value="Genomic_DNA"/>
</dbReference>
<evidence type="ECO:0000256" key="1">
    <source>
        <dbReference type="SAM" id="MobiDB-lite"/>
    </source>
</evidence>
<evidence type="ECO:0000313" key="4">
    <source>
        <dbReference type="Proteomes" id="UP001180845"/>
    </source>
</evidence>
<organism evidence="3 4">
    <name type="scientific">Haloactinomyces albus</name>
    <dbReference type="NCBI Taxonomy" id="1352928"/>
    <lineage>
        <taxon>Bacteria</taxon>
        <taxon>Bacillati</taxon>
        <taxon>Actinomycetota</taxon>
        <taxon>Actinomycetes</taxon>
        <taxon>Actinopolysporales</taxon>
        <taxon>Actinopolysporaceae</taxon>
        <taxon>Haloactinomyces</taxon>
    </lineage>
</organism>
<keyword evidence="2" id="KW-0472">Membrane</keyword>
<feature type="region of interest" description="Disordered" evidence="1">
    <location>
        <begin position="262"/>
        <end position="299"/>
    </location>
</feature>
<keyword evidence="2" id="KW-0812">Transmembrane</keyword>
<dbReference type="RefSeq" id="WP_310275241.1">
    <property type="nucleotide sequence ID" value="NZ_JAVDXW010000001.1"/>
</dbReference>
<sequence length="331" mass="34020">MSRLPSPVERCRITDDRLSELSGLVSDGTSWYAVGDGGSSLKVHVLDPQNCAVRDVRTAGIDPYDVEDLALTADGDLWLADTGDNSLRRDTVALHVMPAGGGASLYRLTYPDGPHDAEALMLGSDGVPYIVTKEPLGSAGIYRPTAELVAGQTVPLGKVGSLTVSATQTPGGPMAGSIDSVLVTGAAMSHDGTVVAVRTYTDAYLYPASGGGIIAALQREPLRVPLPHEPQGEALAFEPDGTVLSASEGSHPVRAIPGAVQAARAHGMRGSSSTPPQRTTSSAQAPEGTSDGMASARGDRHGLSATTTLLIAGGLAAVIVAVAGRLRRRTR</sequence>
<name>A0AAE3ZFW2_9ACTN</name>
<dbReference type="Proteomes" id="UP001180845">
    <property type="component" value="Unassembled WGS sequence"/>
</dbReference>
<dbReference type="InterPro" id="IPR011042">
    <property type="entry name" value="6-blade_b-propeller_TolB-like"/>
</dbReference>
<evidence type="ECO:0000313" key="3">
    <source>
        <dbReference type="EMBL" id="MDR7303136.1"/>
    </source>
</evidence>
<protein>
    <submittedName>
        <fullName evidence="3">Uncharacterized protein</fullName>
    </submittedName>
</protein>
<proteinExistence type="predicted"/>
<feature type="compositionally biased region" description="Low complexity" evidence="1">
    <location>
        <begin position="271"/>
        <end position="282"/>
    </location>
</feature>
<reference evidence="3" key="1">
    <citation type="submission" date="2023-07" db="EMBL/GenBank/DDBJ databases">
        <title>Sequencing the genomes of 1000 actinobacteria strains.</title>
        <authorList>
            <person name="Klenk H.-P."/>
        </authorList>
    </citation>
    <scope>NUCLEOTIDE SEQUENCE</scope>
    <source>
        <strain evidence="3">DSM 45977</strain>
    </source>
</reference>
<comment type="caution">
    <text evidence="3">The sequence shown here is derived from an EMBL/GenBank/DDBJ whole genome shotgun (WGS) entry which is preliminary data.</text>
</comment>
<dbReference type="AlphaFoldDB" id="A0AAE3ZFW2"/>
<accession>A0AAE3ZFW2</accession>
<keyword evidence="2" id="KW-1133">Transmembrane helix</keyword>
<keyword evidence="4" id="KW-1185">Reference proteome</keyword>
<dbReference type="SUPFAM" id="SSF63829">
    <property type="entry name" value="Calcium-dependent phosphotriesterase"/>
    <property type="match status" value="1"/>
</dbReference>